<gene>
    <name evidence="2" type="ORF">PLEPLA_LOCUS18556</name>
</gene>
<reference evidence="2" key="1">
    <citation type="submission" date="2020-03" db="EMBL/GenBank/DDBJ databases">
        <authorList>
            <person name="Weist P."/>
        </authorList>
    </citation>
    <scope>NUCLEOTIDE SEQUENCE</scope>
</reference>
<comment type="caution">
    <text evidence="2">The sequence shown here is derived from an EMBL/GenBank/DDBJ whole genome shotgun (WGS) entry which is preliminary data.</text>
</comment>
<feature type="compositionally biased region" description="Basic and acidic residues" evidence="1">
    <location>
        <begin position="87"/>
        <end position="110"/>
    </location>
</feature>
<dbReference type="Proteomes" id="UP001153269">
    <property type="component" value="Unassembled WGS sequence"/>
</dbReference>
<feature type="compositionally biased region" description="Basic and acidic residues" evidence="1">
    <location>
        <begin position="34"/>
        <end position="58"/>
    </location>
</feature>
<name>A0A9N7UHW8_PLEPL</name>
<keyword evidence="3" id="KW-1185">Reference proteome</keyword>
<dbReference type="AlphaFoldDB" id="A0A9N7UHW8"/>
<proteinExistence type="predicted"/>
<sequence>MLMKLQHNLRLKLRECKDSYRRKLEAKLMQNSMRDVHSQKKKITQDERQTTSGPPDEHIQAFTHAHCSQCFHAPKPESILVSSMDRNTTDEHPSLSDFDSQVRRQLERLHQGKAASLEFGGPVPASEPSAL</sequence>
<evidence type="ECO:0000256" key="1">
    <source>
        <dbReference type="SAM" id="MobiDB-lite"/>
    </source>
</evidence>
<accession>A0A9N7UHW8</accession>
<dbReference type="EMBL" id="CADEAL010001247">
    <property type="protein sequence ID" value="CAB1430574.1"/>
    <property type="molecule type" value="Genomic_DNA"/>
</dbReference>
<protein>
    <submittedName>
        <fullName evidence="2">Uncharacterized protein</fullName>
    </submittedName>
</protein>
<evidence type="ECO:0000313" key="2">
    <source>
        <dbReference type="EMBL" id="CAB1430574.1"/>
    </source>
</evidence>
<feature type="region of interest" description="Disordered" evidence="1">
    <location>
        <begin position="30"/>
        <end position="58"/>
    </location>
</feature>
<evidence type="ECO:0000313" key="3">
    <source>
        <dbReference type="Proteomes" id="UP001153269"/>
    </source>
</evidence>
<feature type="region of interest" description="Disordered" evidence="1">
    <location>
        <begin position="81"/>
        <end position="131"/>
    </location>
</feature>
<organism evidence="2 3">
    <name type="scientific">Pleuronectes platessa</name>
    <name type="common">European plaice</name>
    <dbReference type="NCBI Taxonomy" id="8262"/>
    <lineage>
        <taxon>Eukaryota</taxon>
        <taxon>Metazoa</taxon>
        <taxon>Chordata</taxon>
        <taxon>Craniata</taxon>
        <taxon>Vertebrata</taxon>
        <taxon>Euteleostomi</taxon>
        <taxon>Actinopterygii</taxon>
        <taxon>Neopterygii</taxon>
        <taxon>Teleostei</taxon>
        <taxon>Neoteleostei</taxon>
        <taxon>Acanthomorphata</taxon>
        <taxon>Carangaria</taxon>
        <taxon>Pleuronectiformes</taxon>
        <taxon>Pleuronectoidei</taxon>
        <taxon>Pleuronectidae</taxon>
        <taxon>Pleuronectes</taxon>
    </lineage>
</organism>